<dbReference type="AlphaFoldDB" id="A0A9W7WFF0"/>
<dbReference type="Pfam" id="PF18487">
    <property type="entry name" value="TSR"/>
    <property type="match status" value="1"/>
</dbReference>
<dbReference type="InterPro" id="IPR000884">
    <property type="entry name" value="TSP1_rpt"/>
</dbReference>
<dbReference type="InterPro" id="IPR054019">
    <property type="entry name" value="CFP_TSR_C"/>
</dbReference>
<gene>
    <name evidence="8" type="ORF">IRJ41_019710</name>
</gene>
<evidence type="ECO:0000256" key="7">
    <source>
        <dbReference type="SAM" id="SignalP"/>
    </source>
</evidence>
<feature type="chain" id="PRO_5040744394" evidence="7">
    <location>
        <begin position="21"/>
        <end position="437"/>
    </location>
</feature>
<evidence type="ECO:0000313" key="8">
    <source>
        <dbReference type="EMBL" id="KAI7797806.1"/>
    </source>
</evidence>
<dbReference type="OrthoDB" id="446173at2759"/>
<keyword evidence="3 7" id="KW-0732">Signal</keyword>
<dbReference type="Proteomes" id="UP001059041">
    <property type="component" value="Linkage Group LG17"/>
</dbReference>
<keyword evidence="9" id="KW-1185">Reference proteome</keyword>
<keyword evidence="5" id="KW-1015">Disulfide bond</keyword>
<dbReference type="SMART" id="SM00209">
    <property type="entry name" value="TSP1"/>
    <property type="match status" value="6"/>
</dbReference>
<evidence type="ECO:0000313" key="9">
    <source>
        <dbReference type="Proteomes" id="UP001059041"/>
    </source>
</evidence>
<evidence type="ECO:0000256" key="5">
    <source>
        <dbReference type="ARBA" id="ARBA00023157"/>
    </source>
</evidence>
<keyword evidence="2" id="KW-0964">Secreted</keyword>
<dbReference type="Gene3D" id="2.20.100.10">
    <property type="entry name" value="Thrombospondin type-1 (TSP1) repeat"/>
    <property type="match status" value="6"/>
</dbReference>
<dbReference type="PANTHER" id="PTHR22906:SF43">
    <property type="entry name" value="PROPERDIN"/>
    <property type="match status" value="1"/>
</dbReference>
<evidence type="ECO:0000256" key="4">
    <source>
        <dbReference type="ARBA" id="ARBA00022737"/>
    </source>
</evidence>
<dbReference type="PRINTS" id="PR01705">
    <property type="entry name" value="TSP1REPEAT"/>
</dbReference>
<dbReference type="FunFam" id="2.20.100.10:FF:000001">
    <property type="entry name" value="semaphorin-5A isoform X1"/>
    <property type="match status" value="3"/>
</dbReference>
<dbReference type="EMBL" id="JAFHDT010000017">
    <property type="protein sequence ID" value="KAI7797806.1"/>
    <property type="molecule type" value="Genomic_DNA"/>
</dbReference>
<protein>
    <submittedName>
        <fullName evidence="8">Complement properdin</fullName>
    </submittedName>
</protein>
<feature type="signal peptide" evidence="7">
    <location>
        <begin position="1"/>
        <end position="20"/>
    </location>
</feature>
<organism evidence="8 9">
    <name type="scientific">Triplophysa rosa</name>
    <name type="common">Cave loach</name>
    <dbReference type="NCBI Taxonomy" id="992332"/>
    <lineage>
        <taxon>Eukaryota</taxon>
        <taxon>Metazoa</taxon>
        <taxon>Chordata</taxon>
        <taxon>Craniata</taxon>
        <taxon>Vertebrata</taxon>
        <taxon>Euteleostomi</taxon>
        <taxon>Actinopterygii</taxon>
        <taxon>Neopterygii</taxon>
        <taxon>Teleostei</taxon>
        <taxon>Ostariophysi</taxon>
        <taxon>Cypriniformes</taxon>
        <taxon>Nemacheilidae</taxon>
        <taxon>Triplophysa</taxon>
    </lineage>
</organism>
<proteinExistence type="predicted"/>
<name>A0A9W7WFF0_TRIRA</name>
<dbReference type="Pfam" id="PF22195">
    <property type="entry name" value="TSP1_CFP_C"/>
    <property type="match status" value="1"/>
</dbReference>
<accession>A0A9W7WFF0</accession>
<dbReference type="InterPro" id="IPR052065">
    <property type="entry name" value="Compl_asym_regulator"/>
</dbReference>
<dbReference type="SUPFAM" id="SSF82895">
    <property type="entry name" value="TSP-1 type 1 repeat"/>
    <property type="match status" value="6"/>
</dbReference>
<sequence>MNLVCWVMMVLGIYVQQSVSEMAQCFTEFSLSTGTCGDLLGEIEKKDCCMNPNYGYVEADGVCNSCGRAAWSEWAPWSKCTVSCKEGVRQRRRMCYGIGSCLDPAELGMIQTEPCMEQDCCPVEGGWSQWGNWQPCSVTCEIGIKKRQRTCSNPLPQCGASCEGQAEETADCNTEVVCPTHGGWSSWGNWGPCQGTCVNEGREPPMEFRKRTCTDPAPSSIPRGRDCEGSDTESRFCTGLPFCPINGNWGPWSESTPCTVTCGVGRESQRRTCDSPEPKHGGKYCDGDAIKTGSCTVPINCPINGEWTEWSPWGSCKPPSKRTITCRTREGTRTRQRECFGREFEGNVCDGEIVDHGNCYDINGCEMKAVLSEWSHWSYCKPDCGSKSNRIRERVCTANISAYRVQDINVFSGDPHIICKDLKKETETSECKNVPEC</sequence>
<dbReference type="InterPro" id="IPR036383">
    <property type="entry name" value="TSP1_rpt_sf"/>
</dbReference>
<evidence type="ECO:0000256" key="3">
    <source>
        <dbReference type="ARBA" id="ARBA00022729"/>
    </source>
</evidence>
<dbReference type="Pfam" id="PF00090">
    <property type="entry name" value="TSP_1"/>
    <property type="match status" value="4"/>
</dbReference>
<dbReference type="PROSITE" id="PS50092">
    <property type="entry name" value="TSP1"/>
    <property type="match status" value="5"/>
</dbReference>
<comment type="caution">
    <text evidence="8">The sequence shown here is derived from an EMBL/GenBank/DDBJ whole genome shotgun (WGS) entry which is preliminary data.</text>
</comment>
<dbReference type="PANTHER" id="PTHR22906">
    <property type="entry name" value="PROPERDIN"/>
    <property type="match status" value="1"/>
</dbReference>
<reference evidence="8" key="1">
    <citation type="submission" date="2021-02" db="EMBL/GenBank/DDBJ databases">
        <title>Comparative genomics reveals that relaxation of natural selection precedes convergent phenotypic evolution of cavefish.</title>
        <authorList>
            <person name="Peng Z."/>
        </authorList>
    </citation>
    <scope>NUCLEOTIDE SEQUENCE</scope>
    <source>
        <tissue evidence="8">Muscle</tissue>
    </source>
</reference>
<evidence type="ECO:0000256" key="2">
    <source>
        <dbReference type="ARBA" id="ARBA00022525"/>
    </source>
</evidence>
<feature type="region of interest" description="Disordered" evidence="6">
    <location>
        <begin position="208"/>
        <end position="229"/>
    </location>
</feature>
<evidence type="ECO:0000256" key="1">
    <source>
        <dbReference type="ARBA" id="ARBA00004613"/>
    </source>
</evidence>
<keyword evidence="4" id="KW-0677">Repeat</keyword>
<comment type="subcellular location">
    <subcellularLocation>
        <location evidence="1">Secreted</location>
    </subcellularLocation>
</comment>
<evidence type="ECO:0000256" key="6">
    <source>
        <dbReference type="SAM" id="MobiDB-lite"/>
    </source>
</evidence>
<dbReference type="InterPro" id="IPR049536">
    <property type="entry name" value="CFP_TSR-0"/>
</dbReference>